<keyword evidence="8" id="KW-0269">Exonuclease</keyword>
<reference evidence="13" key="1">
    <citation type="submission" date="2019-08" db="EMBL/GenBank/DDBJ databases">
        <authorList>
            <person name="Kucharzyk K."/>
            <person name="Murdoch R.W."/>
            <person name="Higgins S."/>
            <person name="Loffler F."/>
        </authorList>
    </citation>
    <scope>NUCLEOTIDE SEQUENCE</scope>
</reference>
<evidence type="ECO:0000259" key="12">
    <source>
        <dbReference type="PROSITE" id="PS50887"/>
    </source>
</evidence>
<dbReference type="AlphaFoldDB" id="A0A644V527"/>
<evidence type="ECO:0000256" key="9">
    <source>
        <dbReference type="ARBA" id="ARBA00022840"/>
    </source>
</evidence>
<dbReference type="InterPro" id="IPR054767">
    <property type="entry name" value="Cas10-Cmr2_palm2"/>
</dbReference>
<dbReference type="Pfam" id="PF22335">
    <property type="entry name" value="Cas10-Cmr2_palm2"/>
    <property type="match status" value="1"/>
</dbReference>
<gene>
    <name evidence="13" type="ORF">SDC9_31898</name>
</gene>
<sequence length="866" mass="100245">MQTTRERIYLAALLHDIGKFYQRADSGTVAESRLLSDDIKKLEDIFCPEDHKVKGKRTHKHILWTAQFYKDFETHLKGLLLKEKEGTIDSIMRLSAIHHNPSGNEPAELIIQKADHYSSGADRATNNESWKDELEEKSWDGFKNVRMRSVFEGISMKHRENETWKTEYKSRLSLREMQLNENFFKHETEETTPDYVNLWKAFTNEVKFIQTSSFKTFSETLLFLLEKYTSRIPGSTQHLPDVSLYDHLKTTAAFAVCLHDYVEKNGGIMPGGDQKPFLLVGGDLSGIQKYIYGIIARGAVKNLKGRSFYLQLLIDNIVNFLIKELELFDANIIYKTGGAFYLLAPNTENVKDKINKFEKLITGQLFKYHKTDLYLSIDFEEFGEEELYFKPGKVINRTTGDVWGGLSQKISLKKGKQFKNLIIENYEMFFTPGDTGADAKKDEITGEEITGKVVDYDGHQLNSYTKQQIELGVHLRDFDYWVYADEPLSYFPENANELSVIGLNSSNYFVPRQFFDNDENRNQLKKSADKVRAIAINELNFLETPQKGIDNIYGFSFYGGNRYPESKWHRTPKVFEEIAGVDFADEKKSKRLKAPNLTRLGILRMDVDNLGAVFRRGLSPDMRSFSRYSALSRGLDYFFSGYLNKIWEENTDFKQFTQIIYSGGDDLFIVGKWDILIEMANEINIKFREWTCYNPELTLSAGIAFVYPKFPILKAAELSANEERNAKNHQYGMIEKNAFSLFGFAFNWDYEFDYLLKLKEEIKSLTMIGLSEGFASDMYSLMEQAGFFYDDSAGKYKLKNYQVIWLAAYSFKRATQRIKEDSVKDFLKNWVEKIFTGQADPTIKQTKYHALQYLAIAARWASMETR</sequence>
<evidence type="ECO:0000313" key="13">
    <source>
        <dbReference type="EMBL" id="MPL85923.1"/>
    </source>
</evidence>
<dbReference type="InterPro" id="IPR013408">
    <property type="entry name" value="Cas10/Csm1"/>
</dbReference>
<dbReference type="Gene3D" id="1.10.3210.10">
    <property type="entry name" value="Hypothetical protein af1432"/>
    <property type="match status" value="1"/>
</dbReference>
<evidence type="ECO:0000256" key="5">
    <source>
        <dbReference type="ARBA" id="ARBA00022741"/>
    </source>
</evidence>
<dbReference type="PANTHER" id="PTHR36528">
    <property type="entry name" value="CRISPR SYSTEM SINGLE-STRAND-SPECIFIC DEOXYRIBONUCLEASE CAS10/CSM1 (SUBTYPE III-A)"/>
    <property type="match status" value="1"/>
</dbReference>
<feature type="domain" description="GGDEF" evidence="12">
    <location>
        <begin position="598"/>
        <end position="744"/>
    </location>
</feature>
<evidence type="ECO:0000256" key="3">
    <source>
        <dbReference type="ARBA" id="ARBA00022679"/>
    </source>
</evidence>
<evidence type="ECO:0000256" key="7">
    <source>
        <dbReference type="ARBA" id="ARBA00022801"/>
    </source>
</evidence>
<dbReference type="InterPro" id="IPR041062">
    <property type="entry name" value="Csm1_B"/>
</dbReference>
<dbReference type="GO" id="GO:0004519">
    <property type="term" value="F:endonuclease activity"/>
    <property type="evidence" value="ECO:0007669"/>
    <property type="project" value="UniProtKB-KW"/>
</dbReference>
<dbReference type="GO" id="GO:0016740">
    <property type="term" value="F:transferase activity"/>
    <property type="evidence" value="ECO:0007669"/>
    <property type="project" value="UniProtKB-KW"/>
</dbReference>
<name>A0A644V527_9ZZZZ</name>
<dbReference type="Pfam" id="PF18211">
    <property type="entry name" value="Csm1_B"/>
    <property type="match status" value="1"/>
</dbReference>
<keyword evidence="5" id="KW-0547">Nucleotide-binding</keyword>
<organism evidence="13">
    <name type="scientific">bioreactor metagenome</name>
    <dbReference type="NCBI Taxonomy" id="1076179"/>
    <lineage>
        <taxon>unclassified sequences</taxon>
        <taxon>metagenomes</taxon>
        <taxon>ecological metagenomes</taxon>
    </lineage>
</organism>
<dbReference type="Gene3D" id="3.30.70.270">
    <property type="match status" value="1"/>
</dbReference>
<dbReference type="GO" id="GO:0004527">
    <property type="term" value="F:exonuclease activity"/>
    <property type="evidence" value="ECO:0007669"/>
    <property type="project" value="UniProtKB-KW"/>
</dbReference>
<keyword evidence="4" id="KW-0540">Nuclease</keyword>
<proteinExistence type="inferred from homology"/>
<comment type="caution">
    <text evidence="13">The sequence shown here is derived from an EMBL/GenBank/DDBJ whole genome shotgun (WGS) entry which is preliminary data.</text>
</comment>
<keyword evidence="9" id="KW-0067">ATP-binding</keyword>
<dbReference type="SUPFAM" id="SSF109604">
    <property type="entry name" value="HD-domain/PDEase-like"/>
    <property type="match status" value="1"/>
</dbReference>
<dbReference type="NCBIfam" id="TIGR02578">
    <property type="entry name" value="cas_TM1811_Csm1"/>
    <property type="match status" value="1"/>
</dbReference>
<keyword evidence="7" id="KW-0378">Hydrolase</keyword>
<dbReference type="PANTHER" id="PTHR36528:SF1">
    <property type="entry name" value="CRISPR SYSTEM SINGLE-STRAND-SPECIFIC DEOXYRIBONUCLEASE CAS10_CSM1 (SUBTYPE III-A)"/>
    <property type="match status" value="1"/>
</dbReference>
<evidence type="ECO:0000256" key="10">
    <source>
        <dbReference type="ARBA" id="ARBA00023118"/>
    </source>
</evidence>
<evidence type="ECO:0000256" key="8">
    <source>
        <dbReference type="ARBA" id="ARBA00022839"/>
    </source>
</evidence>
<comment type="similarity">
    <text evidence="1">Belongs to the CRISPR-associated Cas10/Csm1 family.</text>
</comment>
<evidence type="ECO:0000256" key="6">
    <source>
        <dbReference type="ARBA" id="ARBA00022759"/>
    </source>
</evidence>
<evidence type="ECO:0000256" key="11">
    <source>
        <dbReference type="ARBA" id="ARBA00032922"/>
    </source>
</evidence>
<keyword evidence="10" id="KW-0051">Antiviral defense</keyword>
<dbReference type="InterPro" id="IPR043128">
    <property type="entry name" value="Rev_trsase/Diguanyl_cyclase"/>
</dbReference>
<dbReference type="EMBL" id="VSSQ01000213">
    <property type="protein sequence ID" value="MPL85923.1"/>
    <property type="molecule type" value="Genomic_DNA"/>
</dbReference>
<keyword evidence="3" id="KW-0808">Transferase</keyword>
<dbReference type="PROSITE" id="PS50887">
    <property type="entry name" value="GGDEF"/>
    <property type="match status" value="1"/>
</dbReference>
<evidence type="ECO:0000256" key="4">
    <source>
        <dbReference type="ARBA" id="ARBA00022722"/>
    </source>
</evidence>
<dbReference type="InterPro" id="IPR052117">
    <property type="entry name" value="Cas10/Csm1_subtype-III-A"/>
</dbReference>
<evidence type="ECO:0000256" key="1">
    <source>
        <dbReference type="ARBA" id="ARBA00005700"/>
    </source>
</evidence>
<dbReference type="GO" id="GO:0005524">
    <property type="term" value="F:ATP binding"/>
    <property type="evidence" value="ECO:0007669"/>
    <property type="project" value="UniProtKB-KW"/>
</dbReference>
<evidence type="ECO:0000256" key="2">
    <source>
        <dbReference type="ARBA" id="ARBA00014333"/>
    </source>
</evidence>
<keyword evidence="6" id="KW-0255">Endonuclease</keyword>
<dbReference type="InterPro" id="IPR000160">
    <property type="entry name" value="GGDEF_dom"/>
</dbReference>
<accession>A0A644V527</accession>
<dbReference type="GO" id="GO:0051607">
    <property type="term" value="P:defense response to virus"/>
    <property type="evidence" value="ECO:0007669"/>
    <property type="project" value="UniProtKB-KW"/>
</dbReference>
<protein>
    <recommendedName>
        <fullName evidence="2">CRISPR system single-strand-specific deoxyribonuclease Cas10/Csm1 (subtype III-A)</fullName>
    </recommendedName>
    <alternativeName>
        <fullName evidence="11">Cyclic oligoadenylate synthase</fullName>
    </alternativeName>
</protein>